<name>A0A0F9V0C9_9ZZZZ</name>
<protein>
    <submittedName>
        <fullName evidence="1">Uncharacterized protein</fullName>
    </submittedName>
</protein>
<dbReference type="AlphaFoldDB" id="A0A0F9V0C9"/>
<proteinExistence type="predicted"/>
<evidence type="ECO:0000313" key="1">
    <source>
        <dbReference type="EMBL" id="KKN59283.1"/>
    </source>
</evidence>
<accession>A0A0F9V0C9</accession>
<sequence length="51" mass="6024">MMKAIKKHQKQQLCIRHREDVYLHALEKVMDGTASPAYATERWKKLKEVKG</sequence>
<reference evidence="1" key="1">
    <citation type="journal article" date="2015" name="Nature">
        <title>Complex archaea that bridge the gap between prokaryotes and eukaryotes.</title>
        <authorList>
            <person name="Spang A."/>
            <person name="Saw J.H."/>
            <person name="Jorgensen S.L."/>
            <person name="Zaremba-Niedzwiedzka K."/>
            <person name="Martijn J."/>
            <person name="Lind A.E."/>
            <person name="van Eijk R."/>
            <person name="Schleper C."/>
            <person name="Guy L."/>
            <person name="Ettema T.J."/>
        </authorList>
    </citation>
    <scope>NUCLEOTIDE SEQUENCE</scope>
</reference>
<gene>
    <name evidence="1" type="ORF">LCGC14_0543820</name>
</gene>
<dbReference type="EMBL" id="LAZR01000732">
    <property type="protein sequence ID" value="KKN59283.1"/>
    <property type="molecule type" value="Genomic_DNA"/>
</dbReference>
<comment type="caution">
    <text evidence="1">The sequence shown here is derived from an EMBL/GenBank/DDBJ whole genome shotgun (WGS) entry which is preliminary data.</text>
</comment>
<organism evidence="1">
    <name type="scientific">marine sediment metagenome</name>
    <dbReference type="NCBI Taxonomy" id="412755"/>
    <lineage>
        <taxon>unclassified sequences</taxon>
        <taxon>metagenomes</taxon>
        <taxon>ecological metagenomes</taxon>
    </lineage>
</organism>